<accession>A0A562LDL2</accession>
<proteinExistence type="predicted"/>
<dbReference type="EMBL" id="VLKN01000001">
    <property type="protein sequence ID" value="TWI05769.1"/>
    <property type="molecule type" value="Genomic_DNA"/>
</dbReference>
<gene>
    <name evidence="1" type="ORF">IP90_00025</name>
</gene>
<protein>
    <submittedName>
        <fullName evidence="1">Uncharacterized protein</fullName>
    </submittedName>
</protein>
<evidence type="ECO:0000313" key="2">
    <source>
        <dbReference type="Proteomes" id="UP000315167"/>
    </source>
</evidence>
<reference evidence="1 2" key="1">
    <citation type="journal article" date="2015" name="Stand. Genomic Sci.">
        <title>Genomic Encyclopedia of Bacterial and Archaeal Type Strains, Phase III: the genomes of soil and plant-associated and newly described type strains.</title>
        <authorList>
            <person name="Whitman W.B."/>
            <person name="Woyke T."/>
            <person name="Klenk H.P."/>
            <person name="Zhou Y."/>
            <person name="Lilburn T.G."/>
            <person name="Beck B.J."/>
            <person name="De Vos P."/>
            <person name="Vandamme P."/>
            <person name="Eisen J.A."/>
            <person name="Garrity G."/>
            <person name="Hugenholtz P."/>
            <person name="Kyrpides N.C."/>
        </authorList>
    </citation>
    <scope>NUCLEOTIDE SEQUENCE [LARGE SCALE GENOMIC DNA]</scope>
    <source>
        <strain evidence="1 2">CGMCC 1.10821</strain>
    </source>
</reference>
<evidence type="ECO:0000313" key="1">
    <source>
        <dbReference type="EMBL" id="TWI05769.1"/>
    </source>
</evidence>
<comment type="caution">
    <text evidence="1">The sequence shown here is derived from an EMBL/GenBank/DDBJ whole genome shotgun (WGS) entry which is preliminary data.</text>
</comment>
<name>A0A562LDL2_9GAMM</name>
<dbReference type="Proteomes" id="UP000315167">
    <property type="component" value="Unassembled WGS sequence"/>
</dbReference>
<keyword evidence="2" id="KW-1185">Reference proteome</keyword>
<organism evidence="1 2">
    <name type="scientific">Luteimonas cucumeris</name>
    <dbReference type="NCBI Taxonomy" id="985012"/>
    <lineage>
        <taxon>Bacteria</taxon>
        <taxon>Pseudomonadati</taxon>
        <taxon>Pseudomonadota</taxon>
        <taxon>Gammaproteobacteria</taxon>
        <taxon>Lysobacterales</taxon>
        <taxon>Lysobacteraceae</taxon>
        <taxon>Luteimonas</taxon>
    </lineage>
</organism>
<dbReference type="AlphaFoldDB" id="A0A562LDL2"/>
<sequence>MNELLAHLRLPTHYAFNPFDVMAEPDIAGDLTIAPGPGSPDIALDDFPGGQPGQRPLVFVPDEHGTAAVPVSQYAFKGQADGGSSNT</sequence>